<accession>A0ABT0LEW6</accession>
<keyword evidence="2 5" id="KW-0479">Metal-binding</keyword>
<feature type="domain" description="Mandelate racemase/muconate lactonizing enzyme C-terminal" evidence="6">
    <location>
        <begin position="133"/>
        <end position="224"/>
    </location>
</feature>
<dbReference type="InterPro" id="IPR036849">
    <property type="entry name" value="Enolase-like_C_sf"/>
</dbReference>
<dbReference type="SMART" id="SM00922">
    <property type="entry name" value="MR_MLE"/>
    <property type="match status" value="1"/>
</dbReference>
<name>A0ABT0LEW6_9GAMM</name>
<protein>
    <recommendedName>
        <fullName evidence="5">Dipeptide epimerase</fullName>
        <ecNumber evidence="5">5.1.1.-</ecNumber>
    </recommendedName>
</protein>
<dbReference type="Pfam" id="PF13378">
    <property type="entry name" value="MR_MLE_C"/>
    <property type="match status" value="1"/>
</dbReference>
<dbReference type="Gene3D" id="3.30.390.10">
    <property type="entry name" value="Enolase-like, N-terminal domain"/>
    <property type="match status" value="1"/>
</dbReference>
<sequence length="329" mass="36435">MQLQMYSEKWVLDTPFVISRESTSCQDVLVVEASDGQHMGHGESSPTARYGESVESIISQFTLLQQRLKDDPDIILTPQSLQALMRPGAARNAVDCALWDLVSKQQHKPVWQYFDMSEPKPVDTVFTISLDRPQAMALAAKKVKGHAVLKLKFGGEGDIDRIAAIRDVLPDQRLIIDANEAWSPDQIELLLDVMHKNNVEMVEQPLCAGQDDILSSIKHPMTICADESCHTSLDLASLVGKYDMVNIKLDKTGGLTEAMMLLKKAKEMNFEIMVGCMVGTSLAMAPGLLIAQHSQYVDLDGPLLMGRDRDVALKYAEGLVYPNHQGLWG</sequence>
<organism evidence="7 8">
    <name type="scientific">Shewanella surugensis</name>
    <dbReference type="NCBI Taxonomy" id="212020"/>
    <lineage>
        <taxon>Bacteria</taxon>
        <taxon>Pseudomonadati</taxon>
        <taxon>Pseudomonadota</taxon>
        <taxon>Gammaproteobacteria</taxon>
        <taxon>Alteromonadales</taxon>
        <taxon>Shewanellaceae</taxon>
        <taxon>Shewanella</taxon>
    </lineage>
</organism>
<evidence type="ECO:0000256" key="2">
    <source>
        <dbReference type="ARBA" id="ARBA00022723"/>
    </source>
</evidence>
<keyword evidence="8" id="KW-1185">Reference proteome</keyword>
<keyword evidence="3 5" id="KW-0460">Magnesium</keyword>
<dbReference type="InterPro" id="IPR013342">
    <property type="entry name" value="Mandelate_racemase_C"/>
</dbReference>
<proteinExistence type="inferred from homology"/>
<dbReference type="InterPro" id="IPR029017">
    <property type="entry name" value="Enolase-like_N"/>
</dbReference>
<dbReference type="SFLD" id="SFLDF00010">
    <property type="entry name" value="dipeptide_epimerase"/>
    <property type="match status" value="1"/>
</dbReference>
<evidence type="ECO:0000256" key="1">
    <source>
        <dbReference type="ARBA" id="ARBA00008031"/>
    </source>
</evidence>
<reference evidence="7 8" key="1">
    <citation type="submission" date="2022-01" db="EMBL/GenBank/DDBJ databases">
        <title>Whole genome-based taxonomy of the Shewanellaceae.</title>
        <authorList>
            <person name="Martin-Rodriguez A.J."/>
        </authorList>
    </citation>
    <scope>NUCLEOTIDE SEQUENCE [LARGE SCALE GENOMIC DNA]</scope>
    <source>
        <strain evidence="7 8">DSM 17177</strain>
    </source>
</reference>
<dbReference type="InterPro" id="IPR034593">
    <property type="entry name" value="DgoD-like"/>
</dbReference>
<gene>
    <name evidence="7" type="ORF">L2764_17600</name>
</gene>
<dbReference type="SFLD" id="SFLDS00001">
    <property type="entry name" value="Enolase"/>
    <property type="match status" value="1"/>
</dbReference>
<dbReference type="EC" id="5.1.1.-" evidence="5"/>
<keyword evidence="4 5" id="KW-0413">Isomerase</keyword>
<dbReference type="Pfam" id="PF02746">
    <property type="entry name" value="MR_MLE_N"/>
    <property type="match status" value="1"/>
</dbReference>
<evidence type="ECO:0000313" key="8">
    <source>
        <dbReference type="Proteomes" id="UP001203423"/>
    </source>
</evidence>
<dbReference type="CDD" id="cd03319">
    <property type="entry name" value="L-Ala-DL-Glu_epimerase"/>
    <property type="match status" value="1"/>
</dbReference>
<dbReference type="InterPro" id="IPR029065">
    <property type="entry name" value="Enolase_C-like"/>
</dbReference>
<comment type="caution">
    <text evidence="7">The sequence shown here is derived from an EMBL/GenBank/DDBJ whole genome shotgun (WGS) entry which is preliminary data.</text>
</comment>
<evidence type="ECO:0000256" key="5">
    <source>
        <dbReference type="RuleBase" id="RU366006"/>
    </source>
</evidence>
<dbReference type="PANTHER" id="PTHR48080:SF3">
    <property type="entry name" value="ENOLASE SUPERFAMILY MEMBER DDB_G0284701"/>
    <property type="match status" value="1"/>
</dbReference>
<comment type="similarity">
    <text evidence="1 5">Belongs to the mandelate racemase/muconate lactonizing enzyme family.</text>
</comment>
<dbReference type="PANTHER" id="PTHR48080">
    <property type="entry name" value="D-GALACTONATE DEHYDRATASE-RELATED"/>
    <property type="match status" value="1"/>
</dbReference>
<dbReference type="RefSeq" id="WP_248941632.1">
    <property type="nucleotide sequence ID" value="NZ_JAKIKS010000079.1"/>
</dbReference>
<dbReference type="Gene3D" id="3.20.20.120">
    <property type="entry name" value="Enolase-like C-terminal domain"/>
    <property type="match status" value="1"/>
</dbReference>
<evidence type="ECO:0000259" key="6">
    <source>
        <dbReference type="SMART" id="SM00922"/>
    </source>
</evidence>
<dbReference type="NCBIfam" id="NF042940">
    <property type="entry name" value="racemase_DgcA"/>
    <property type="match status" value="1"/>
</dbReference>
<evidence type="ECO:0000313" key="7">
    <source>
        <dbReference type="EMBL" id="MCL1126244.1"/>
    </source>
</evidence>
<dbReference type="EMBL" id="JAKIKS010000079">
    <property type="protein sequence ID" value="MCL1126244.1"/>
    <property type="molecule type" value="Genomic_DNA"/>
</dbReference>
<dbReference type="SUPFAM" id="SSF51604">
    <property type="entry name" value="Enolase C-terminal domain-like"/>
    <property type="match status" value="1"/>
</dbReference>
<dbReference type="InterPro" id="IPR034603">
    <property type="entry name" value="Dipeptide_epimerase"/>
</dbReference>
<dbReference type="SFLD" id="SFLDG00180">
    <property type="entry name" value="muconate_cycloisomerase"/>
    <property type="match status" value="1"/>
</dbReference>
<comment type="cofactor">
    <cofactor evidence="5">
        <name>Mg(2+)</name>
        <dbReference type="ChEBI" id="CHEBI:18420"/>
    </cofactor>
    <text evidence="5">Binds 1 Mg(2+) ion per subunit.</text>
</comment>
<dbReference type="Proteomes" id="UP001203423">
    <property type="component" value="Unassembled WGS sequence"/>
</dbReference>
<dbReference type="SUPFAM" id="SSF54826">
    <property type="entry name" value="Enolase N-terminal domain-like"/>
    <property type="match status" value="1"/>
</dbReference>
<evidence type="ECO:0000256" key="4">
    <source>
        <dbReference type="ARBA" id="ARBA00023235"/>
    </source>
</evidence>
<dbReference type="InterPro" id="IPR013341">
    <property type="entry name" value="Mandelate_racemase_N_dom"/>
</dbReference>
<evidence type="ECO:0000256" key="3">
    <source>
        <dbReference type="ARBA" id="ARBA00022842"/>
    </source>
</evidence>